<proteinExistence type="predicted"/>
<organism evidence="1 2">
    <name type="scientific">Paenibacillus aurantiacus</name>
    <dbReference type="NCBI Taxonomy" id="1936118"/>
    <lineage>
        <taxon>Bacteria</taxon>
        <taxon>Bacillati</taxon>
        <taxon>Bacillota</taxon>
        <taxon>Bacilli</taxon>
        <taxon>Bacillales</taxon>
        <taxon>Paenibacillaceae</taxon>
        <taxon>Paenibacillus</taxon>
    </lineage>
</organism>
<comment type="caution">
    <text evidence="1">The sequence shown here is derived from an EMBL/GenBank/DDBJ whole genome shotgun (WGS) entry which is preliminary data.</text>
</comment>
<evidence type="ECO:0000313" key="2">
    <source>
        <dbReference type="Proteomes" id="UP001589747"/>
    </source>
</evidence>
<name>A0ABV5KJK8_9BACL</name>
<keyword evidence="2" id="KW-1185">Reference proteome</keyword>
<evidence type="ECO:0000313" key="1">
    <source>
        <dbReference type="EMBL" id="MFB9325065.1"/>
    </source>
</evidence>
<gene>
    <name evidence="1" type="ORF">ACFFSY_03900</name>
</gene>
<sequence length="133" mass="14923">MGLPLDENAYMQGLYVLKHVSRANGEEPDPPQTAALAQALVAPLLDQLFAGDHWARVTHESRISRVTIMKHGYRLAFTSERPSSVTITGLRLNGWRRGWPVTVYSGPFYEDDVRNAVSRALVDWYRRVGGADL</sequence>
<dbReference type="EMBL" id="JBHMDO010000008">
    <property type="protein sequence ID" value="MFB9325065.1"/>
    <property type="molecule type" value="Genomic_DNA"/>
</dbReference>
<dbReference type="RefSeq" id="WP_377490176.1">
    <property type="nucleotide sequence ID" value="NZ_JBHMDO010000008.1"/>
</dbReference>
<dbReference type="Proteomes" id="UP001589747">
    <property type="component" value="Unassembled WGS sequence"/>
</dbReference>
<protein>
    <submittedName>
        <fullName evidence="1">Uncharacterized protein</fullName>
    </submittedName>
</protein>
<reference evidence="1 2" key="1">
    <citation type="submission" date="2024-09" db="EMBL/GenBank/DDBJ databases">
        <authorList>
            <person name="Sun Q."/>
            <person name="Mori K."/>
        </authorList>
    </citation>
    <scope>NUCLEOTIDE SEQUENCE [LARGE SCALE GENOMIC DNA]</scope>
    <source>
        <strain evidence="1 2">TISTR 2452</strain>
    </source>
</reference>
<accession>A0ABV5KJK8</accession>